<accession>A0ABD0SF73</accession>
<dbReference type="AlphaFoldDB" id="A0ABD0SF73"/>
<proteinExistence type="predicted"/>
<dbReference type="Pfam" id="PF04825">
    <property type="entry name" value="Rad21_Rec8_N"/>
    <property type="match status" value="1"/>
</dbReference>
<sequence>MFYDKDLMNSKSLGKVWRIGHGLNEESDDVSIANVCDKLDLWVDSTNEETSRRLSLRTSSVFIDGAARLYKRKLELLFEDTQKLEQDMSRPKKFRGLINIESNISQTFTDPEFQVTSSDSDATAPNEMQALELSHTDCTTTNTECERSNQNTSSEFEHTTLDHKIDKGVQTSPRKRKNIRRFEQNLPSDSSFEQNLPFGFVVVHDNYHSRIPSRIIFSSLSPDVGRLI</sequence>
<dbReference type="InterPro" id="IPR006910">
    <property type="entry name" value="Rad21_Rec8_N"/>
</dbReference>
<feature type="region of interest" description="Disordered" evidence="1">
    <location>
        <begin position="137"/>
        <end position="175"/>
    </location>
</feature>
<protein>
    <recommendedName>
        <fullName evidence="2">Rad21/Rec8-like protein N-terminal domain-containing protein</fullName>
    </recommendedName>
</protein>
<reference evidence="3 4" key="1">
    <citation type="submission" date="2024-06" db="EMBL/GenBank/DDBJ databases">
        <title>A chromosome-level genome assembly of beet webworm, Loxostege sticticalis.</title>
        <authorList>
            <person name="Zhang Y."/>
        </authorList>
    </citation>
    <scope>NUCLEOTIDE SEQUENCE [LARGE SCALE GENOMIC DNA]</scope>
    <source>
        <strain evidence="3">AQ028</strain>
        <tissue evidence="3">Male pupae</tissue>
    </source>
</reference>
<name>A0ABD0SF73_LOXSC</name>
<evidence type="ECO:0000256" key="1">
    <source>
        <dbReference type="SAM" id="MobiDB-lite"/>
    </source>
</evidence>
<evidence type="ECO:0000313" key="3">
    <source>
        <dbReference type="EMBL" id="KAL0818494.1"/>
    </source>
</evidence>
<organism evidence="3 4">
    <name type="scientific">Loxostege sticticalis</name>
    <name type="common">Beet webworm moth</name>
    <dbReference type="NCBI Taxonomy" id="481309"/>
    <lineage>
        <taxon>Eukaryota</taxon>
        <taxon>Metazoa</taxon>
        <taxon>Ecdysozoa</taxon>
        <taxon>Arthropoda</taxon>
        <taxon>Hexapoda</taxon>
        <taxon>Insecta</taxon>
        <taxon>Pterygota</taxon>
        <taxon>Neoptera</taxon>
        <taxon>Endopterygota</taxon>
        <taxon>Lepidoptera</taxon>
        <taxon>Glossata</taxon>
        <taxon>Ditrysia</taxon>
        <taxon>Pyraloidea</taxon>
        <taxon>Crambidae</taxon>
        <taxon>Pyraustinae</taxon>
        <taxon>Loxostege</taxon>
    </lineage>
</organism>
<evidence type="ECO:0000259" key="2">
    <source>
        <dbReference type="Pfam" id="PF04825"/>
    </source>
</evidence>
<dbReference type="EMBL" id="JBEDNZ010000022">
    <property type="protein sequence ID" value="KAL0818494.1"/>
    <property type="molecule type" value="Genomic_DNA"/>
</dbReference>
<gene>
    <name evidence="3" type="ORF">ABMA28_008949</name>
</gene>
<comment type="caution">
    <text evidence="3">The sequence shown here is derived from an EMBL/GenBank/DDBJ whole genome shotgun (WGS) entry which is preliminary data.</text>
</comment>
<feature type="compositionally biased region" description="Polar residues" evidence="1">
    <location>
        <begin position="137"/>
        <end position="154"/>
    </location>
</feature>
<evidence type="ECO:0000313" key="4">
    <source>
        <dbReference type="Proteomes" id="UP001549921"/>
    </source>
</evidence>
<dbReference type="Proteomes" id="UP001549921">
    <property type="component" value="Unassembled WGS sequence"/>
</dbReference>
<feature type="domain" description="Rad21/Rec8-like protein N-terminal" evidence="2">
    <location>
        <begin position="1"/>
        <end position="91"/>
    </location>
</feature>
<feature type="compositionally biased region" description="Basic and acidic residues" evidence="1">
    <location>
        <begin position="155"/>
        <end position="167"/>
    </location>
</feature>